<keyword evidence="8" id="KW-0479">Metal-binding</keyword>
<dbReference type="AlphaFoldDB" id="A0A0R1FAW9"/>
<keyword evidence="3 8" id="KW-0489">Methyltransferase</keyword>
<dbReference type="InterPro" id="IPR036589">
    <property type="entry name" value="HCY_dom_sf"/>
</dbReference>
<dbReference type="GO" id="GO:0046872">
    <property type="term" value="F:metal ion binding"/>
    <property type="evidence" value="ECO:0007669"/>
    <property type="project" value="UniProtKB-KW"/>
</dbReference>
<dbReference type="SUPFAM" id="SSF51730">
    <property type="entry name" value="FAD-linked oxidoreductase"/>
    <property type="match status" value="1"/>
</dbReference>
<dbReference type="SUPFAM" id="SSF82282">
    <property type="entry name" value="Homocysteine S-methyltransferase"/>
    <property type="match status" value="1"/>
</dbReference>
<dbReference type="PANTHER" id="PTHR11103:SF18">
    <property type="entry name" value="SLR1189 PROTEIN"/>
    <property type="match status" value="1"/>
</dbReference>
<organism evidence="10 11">
    <name type="scientific">Loigolactobacillus coryniformis subsp. coryniformis KCTC 3167 = DSM 20001</name>
    <dbReference type="NCBI Taxonomy" id="913848"/>
    <lineage>
        <taxon>Bacteria</taxon>
        <taxon>Bacillati</taxon>
        <taxon>Bacillota</taxon>
        <taxon>Bacilli</taxon>
        <taxon>Lactobacillales</taxon>
        <taxon>Lactobacillaceae</taxon>
        <taxon>Loigolactobacillus</taxon>
    </lineage>
</organism>
<feature type="binding site" evidence="8">
    <location>
        <position position="274"/>
    </location>
    <ligand>
        <name>Zn(2+)</name>
        <dbReference type="ChEBI" id="CHEBI:29105"/>
    </ligand>
</feature>
<evidence type="ECO:0000256" key="2">
    <source>
        <dbReference type="ARBA" id="ARBA00004777"/>
    </source>
</evidence>
<dbReference type="InterPro" id="IPR003171">
    <property type="entry name" value="Mehydrof_redctse-like"/>
</dbReference>
<dbReference type="Pfam" id="PF02574">
    <property type="entry name" value="S-methyl_trans"/>
    <property type="match status" value="1"/>
</dbReference>
<dbReference type="PANTHER" id="PTHR11103">
    <property type="entry name" value="SLR1189 PROTEIN"/>
    <property type="match status" value="1"/>
</dbReference>
<dbReference type="PROSITE" id="PS50970">
    <property type="entry name" value="HCY"/>
    <property type="match status" value="1"/>
</dbReference>
<dbReference type="GeneID" id="65915955"/>
<feature type="binding site" evidence="8">
    <location>
        <position position="209"/>
    </location>
    <ligand>
        <name>Zn(2+)</name>
        <dbReference type="ChEBI" id="CHEBI:29105"/>
    </ligand>
</feature>
<comment type="cofactor">
    <cofactor evidence="8">
        <name>Zn(2+)</name>
        <dbReference type="ChEBI" id="CHEBI:29105"/>
    </cofactor>
</comment>
<dbReference type="CDD" id="cd00537">
    <property type="entry name" value="MTHFR"/>
    <property type="match status" value="1"/>
</dbReference>
<dbReference type="eggNOG" id="COG0685">
    <property type="taxonomic scope" value="Bacteria"/>
</dbReference>
<dbReference type="RefSeq" id="WP_056943254.1">
    <property type="nucleotide sequence ID" value="NZ_AZCN01000008.1"/>
</dbReference>
<dbReference type="Pfam" id="PF02219">
    <property type="entry name" value="MTHFR"/>
    <property type="match status" value="1"/>
</dbReference>
<accession>A0A0R1FAW9</accession>
<protein>
    <submittedName>
        <fullName evidence="10">Methylenetetrahydrofolate reductase</fullName>
    </submittedName>
</protein>
<dbReference type="Gene3D" id="3.20.20.220">
    <property type="match status" value="1"/>
</dbReference>
<dbReference type="GO" id="GO:0006555">
    <property type="term" value="P:methionine metabolic process"/>
    <property type="evidence" value="ECO:0007669"/>
    <property type="project" value="InterPro"/>
</dbReference>
<comment type="cofactor">
    <cofactor evidence="1">
        <name>FAD</name>
        <dbReference type="ChEBI" id="CHEBI:57692"/>
    </cofactor>
</comment>
<dbReference type="EMBL" id="AZCN01000008">
    <property type="protein sequence ID" value="KRK18806.1"/>
    <property type="molecule type" value="Genomic_DNA"/>
</dbReference>
<evidence type="ECO:0000313" key="11">
    <source>
        <dbReference type="Proteomes" id="UP000051181"/>
    </source>
</evidence>
<evidence type="ECO:0000313" key="10">
    <source>
        <dbReference type="EMBL" id="KRK18806.1"/>
    </source>
</evidence>
<dbReference type="NCBIfam" id="NF006396">
    <property type="entry name" value="PRK08645.1"/>
    <property type="match status" value="1"/>
</dbReference>
<evidence type="ECO:0000256" key="8">
    <source>
        <dbReference type="PROSITE-ProRule" id="PRU00333"/>
    </source>
</evidence>
<evidence type="ECO:0000256" key="6">
    <source>
        <dbReference type="ARBA" id="ARBA00022827"/>
    </source>
</evidence>
<dbReference type="GO" id="GO:0035999">
    <property type="term" value="P:tetrahydrofolate interconversion"/>
    <property type="evidence" value="ECO:0007669"/>
    <property type="project" value="UniProtKB-UniPathway"/>
</dbReference>
<feature type="domain" description="Hcy-binding" evidence="9">
    <location>
        <begin position="1"/>
        <end position="289"/>
    </location>
</feature>
<keyword evidence="7" id="KW-0560">Oxidoreductase</keyword>
<evidence type="ECO:0000256" key="7">
    <source>
        <dbReference type="ARBA" id="ARBA00023002"/>
    </source>
</evidence>
<dbReference type="InterPro" id="IPR029041">
    <property type="entry name" value="FAD-linked_oxidoreductase-like"/>
</dbReference>
<dbReference type="GO" id="GO:0004489">
    <property type="term" value="F:methylenetetrahydrofolate reductase [NAD(P)H] activity"/>
    <property type="evidence" value="ECO:0007669"/>
    <property type="project" value="InterPro"/>
</dbReference>
<keyword evidence="5 8" id="KW-0808">Transferase</keyword>
<comment type="pathway">
    <text evidence="2">One-carbon metabolism; tetrahydrofolate interconversion.</text>
</comment>
<keyword evidence="6" id="KW-0274">FAD</keyword>
<dbReference type="GO" id="GO:0032259">
    <property type="term" value="P:methylation"/>
    <property type="evidence" value="ECO:0007669"/>
    <property type="project" value="UniProtKB-KW"/>
</dbReference>
<comment type="caution">
    <text evidence="10">The sequence shown here is derived from an EMBL/GenBank/DDBJ whole genome shotgun (WGS) entry which is preliminary data.</text>
</comment>
<keyword evidence="8" id="KW-0862">Zinc</keyword>
<name>A0A0R1FAW9_9LACO</name>
<evidence type="ECO:0000256" key="1">
    <source>
        <dbReference type="ARBA" id="ARBA00001974"/>
    </source>
</evidence>
<evidence type="ECO:0000256" key="3">
    <source>
        <dbReference type="ARBA" id="ARBA00022603"/>
    </source>
</evidence>
<sequence>MSFKEALQQQVLIADGAMGTLLYSQYDVNSAFEGLNLTHGGDILKIHQAYIAAGADVIQTNTYAANRIKLNRYGLADKTKAINEAAVSLAHTAQIAAEHPVYVLGTIGGIAGVTDTEIEPLTAEEIDAGVQEQATYLLQTQAIDGLLLETYYDINELKRALKIVRALTDLPVVANVTMYEPGVLQDGTPLNTALQDLAALGADVVGANCRLGPYNMSRAFESVALPKTAALAIYPNAGLPDVQNGKTVYDSPAEYFENYSDTFRRQGAHLIGGCCGTTPAHIKGLVAGLQSRQPVTTKKVTLPAAEAVPTAADPRQHDFLQRVQHEKVALVELDPPKTFTTAKFFRGAQTLSQAGAGAITLSDGPLANPTISNVALAAQLKYQYGITPLVHLTTRDHNLIGLQSEIMGLHTLGIANILVITGDPAKVGDLPGATSVYDLHSVELMQMIKKFNAGISPTGRNLQEKTNFAVGGAFNPNVRNVERACKMITRKTAYGADFIITQPIFDITKVHELRLALDEQGITTPIFVGVMPLLSFRNANFLHHEVPGIRLADDTLARMQQAEADGNEREVGLQIAKETIDAICADFNGVHINTPLRHHEISLELLNYVQAKNAVSV</sequence>
<dbReference type="InterPro" id="IPR003726">
    <property type="entry name" value="HCY_dom"/>
</dbReference>
<gene>
    <name evidence="10" type="ORF">FD22_GL002362</name>
</gene>
<evidence type="ECO:0000259" key="9">
    <source>
        <dbReference type="PROSITE" id="PS50970"/>
    </source>
</evidence>
<dbReference type="PATRIC" id="fig|913848.6.peg.2412"/>
<reference evidence="10 11" key="1">
    <citation type="journal article" date="2015" name="Genome Announc.">
        <title>Expanding the biotechnology potential of lactobacilli through comparative genomics of 213 strains and associated genera.</title>
        <authorList>
            <person name="Sun Z."/>
            <person name="Harris H.M."/>
            <person name="McCann A."/>
            <person name="Guo C."/>
            <person name="Argimon S."/>
            <person name="Zhang W."/>
            <person name="Yang X."/>
            <person name="Jeffery I.B."/>
            <person name="Cooney J.C."/>
            <person name="Kagawa T.F."/>
            <person name="Liu W."/>
            <person name="Song Y."/>
            <person name="Salvetti E."/>
            <person name="Wrobel A."/>
            <person name="Rasinkangas P."/>
            <person name="Parkhill J."/>
            <person name="Rea M.C."/>
            <person name="O'Sullivan O."/>
            <person name="Ritari J."/>
            <person name="Douillard F.P."/>
            <person name="Paul Ross R."/>
            <person name="Yang R."/>
            <person name="Briner A.E."/>
            <person name="Felis G.E."/>
            <person name="de Vos W.M."/>
            <person name="Barrangou R."/>
            <person name="Klaenhammer T.R."/>
            <person name="Caufield P.W."/>
            <person name="Cui Y."/>
            <person name="Zhang H."/>
            <person name="O'Toole P.W."/>
        </authorList>
    </citation>
    <scope>NUCLEOTIDE SEQUENCE [LARGE SCALE GENOMIC DNA]</scope>
    <source>
        <strain evidence="10 11">DSM 20001</strain>
    </source>
</reference>
<dbReference type="Gene3D" id="3.20.20.330">
    <property type="entry name" value="Homocysteine-binding-like domain"/>
    <property type="match status" value="1"/>
</dbReference>
<feature type="binding site" evidence="8">
    <location>
        <position position="275"/>
    </location>
    <ligand>
        <name>Zn(2+)</name>
        <dbReference type="ChEBI" id="CHEBI:29105"/>
    </ligand>
</feature>
<evidence type="ECO:0000256" key="4">
    <source>
        <dbReference type="ARBA" id="ARBA00022630"/>
    </source>
</evidence>
<dbReference type="eggNOG" id="COG0646">
    <property type="taxonomic scope" value="Bacteria"/>
</dbReference>
<keyword evidence="4" id="KW-0285">Flavoprotein</keyword>
<dbReference type="Proteomes" id="UP000051181">
    <property type="component" value="Unassembled WGS sequence"/>
</dbReference>
<proteinExistence type="predicted"/>
<evidence type="ECO:0000256" key="5">
    <source>
        <dbReference type="ARBA" id="ARBA00022679"/>
    </source>
</evidence>
<dbReference type="UniPathway" id="UPA00193"/>
<dbReference type="GO" id="GO:0008168">
    <property type="term" value="F:methyltransferase activity"/>
    <property type="evidence" value="ECO:0007669"/>
    <property type="project" value="UniProtKB-UniRule"/>
</dbReference>